<gene>
    <name evidence="9" type="primary">pknB_3</name>
    <name evidence="9" type="ORF">V7x_07290</name>
</gene>
<name>A0A5C6FVW5_9PLAN</name>
<feature type="compositionally biased region" description="Basic and acidic residues" evidence="7">
    <location>
        <begin position="297"/>
        <end position="314"/>
    </location>
</feature>
<evidence type="ECO:0000313" key="9">
    <source>
        <dbReference type="EMBL" id="TWU65183.1"/>
    </source>
</evidence>
<keyword evidence="1 9" id="KW-0808">Transferase</keyword>
<proteinExistence type="inferred from homology"/>
<accession>A0A5C6FVW5</accession>
<evidence type="ECO:0000313" key="10">
    <source>
        <dbReference type="Proteomes" id="UP000316476"/>
    </source>
</evidence>
<dbReference type="SUPFAM" id="SSF56112">
    <property type="entry name" value="Protein kinase-like (PK-like)"/>
    <property type="match status" value="1"/>
</dbReference>
<evidence type="ECO:0000256" key="6">
    <source>
        <dbReference type="ARBA" id="ARBA00038999"/>
    </source>
</evidence>
<dbReference type="EC" id="2.7.12.2" evidence="6"/>
<keyword evidence="4" id="KW-0067">ATP-binding</keyword>
<organism evidence="9 10">
    <name type="scientific">Crateriforma conspicua</name>
    <dbReference type="NCBI Taxonomy" id="2527996"/>
    <lineage>
        <taxon>Bacteria</taxon>
        <taxon>Pseudomonadati</taxon>
        <taxon>Planctomycetota</taxon>
        <taxon>Planctomycetia</taxon>
        <taxon>Planctomycetales</taxon>
        <taxon>Planctomycetaceae</taxon>
        <taxon>Crateriforma</taxon>
    </lineage>
</organism>
<evidence type="ECO:0000256" key="3">
    <source>
        <dbReference type="ARBA" id="ARBA00022777"/>
    </source>
</evidence>
<dbReference type="GO" id="GO:0005524">
    <property type="term" value="F:ATP binding"/>
    <property type="evidence" value="ECO:0007669"/>
    <property type="project" value="UniProtKB-KW"/>
</dbReference>
<dbReference type="AlphaFoldDB" id="A0A5C6FVW5"/>
<keyword evidence="3 9" id="KW-0418">Kinase</keyword>
<dbReference type="InterPro" id="IPR000719">
    <property type="entry name" value="Prot_kinase_dom"/>
</dbReference>
<protein>
    <recommendedName>
        <fullName evidence="6">mitogen-activated protein kinase kinase</fullName>
        <ecNumber evidence="6">2.7.12.2</ecNumber>
    </recommendedName>
</protein>
<comment type="similarity">
    <text evidence="5">Belongs to the protein kinase superfamily. STE Ser/Thr protein kinase family. MAP kinase kinase subfamily.</text>
</comment>
<evidence type="ECO:0000256" key="2">
    <source>
        <dbReference type="ARBA" id="ARBA00022741"/>
    </source>
</evidence>
<dbReference type="GO" id="GO:0004672">
    <property type="term" value="F:protein kinase activity"/>
    <property type="evidence" value="ECO:0007669"/>
    <property type="project" value="InterPro"/>
</dbReference>
<dbReference type="Proteomes" id="UP000316476">
    <property type="component" value="Unassembled WGS sequence"/>
</dbReference>
<dbReference type="CDD" id="cd14014">
    <property type="entry name" value="STKc_PknB_like"/>
    <property type="match status" value="1"/>
</dbReference>
<dbReference type="Gene3D" id="3.30.200.20">
    <property type="entry name" value="Phosphorylase Kinase, domain 1"/>
    <property type="match status" value="1"/>
</dbReference>
<dbReference type="InterPro" id="IPR011009">
    <property type="entry name" value="Kinase-like_dom_sf"/>
</dbReference>
<evidence type="ECO:0000256" key="4">
    <source>
        <dbReference type="ARBA" id="ARBA00022840"/>
    </source>
</evidence>
<dbReference type="OrthoDB" id="6111975at2"/>
<dbReference type="PANTHER" id="PTHR48013:SF18">
    <property type="entry name" value="KINASE, PUTATIVE-RELATED"/>
    <property type="match status" value="1"/>
</dbReference>
<evidence type="ECO:0000256" key="1">
    <source>
        <dbReference type="ARBA" id="ARBA00022679"/>
    </source>
</evidence>
<dbReference type="PANTHER" id="PTHR48013">
    <property type="entry name" value="DUAL SPECIFICITY MITOGEN-ACTIVATED PROTEIN KINASE KINASE 5-RELATED"/>
    <property type="match status" value="1"/>
</dbReference>
<evidence type="ECO:0000256" key="7">
    <source>
        <dbReference type="SAM" id="MobiDB-lite"/>
    </source>
</evidence>
<evidence type="ECO:0000259" key="8">
    <source>
        <dbReference type="PROSITE" id="PS50011"/>
    </source>
</evidence>
<dbReference type="PROSITE" id="PS50011">
    <property type="entry name" value="PROTEIN_KINASE_DOM"/>
    <property type="match status" value="1"/>
</dbReference>
<dbReference type="Gene3D" id="1.10.510.10">
    <property type="entry name" value="Transferase(Phosphotransferase) domain 1"/>
    <property type="match status" value="1"/>
</dbReference>
<feature type="region of interest" description="Disordered" evidence="7">
    <location>
        <begin position="288"/>
        <end position="314"/>
    </location>
</feature>
<dbReference type="Pfam" id="PF00069">
    <property type="entry name" value="Pkinase"/>
    <property type="match status" value="1"/>
</dbReference>
<dbReference type="RefSeq" id="WP_146410876.1">
    <property type="nucleotide sequence ID" value="NZ_SJPZ01000001.1"/>
</dbReference>
<dbReference type="SMART" id="SM00220">
    <property type="entry name" value="S_TKc"/>
    <property type="match status" value="1"/>
</dbReference>
<comment type="caution">
    <text evidence="9">The sequence shown here is derived from an EMBL/GenBank/DDBJ whole genome shotgun (WGS) entry which is preliminary data.</text>
</comment>
<sequence length="314" mass="35971">MSKTRDFLGPYRLARLIRAGSTSEVWEAIEEHDHKRYALKILKRSMRENKGEIAALKHEFTVAKDLSSDRIVKMYEHRVENGVPFLVMELFSELNMKQALRRGPESLAFMLDKIIMQAAEGLYYMHTKNWIHRDIKPDNYLVSREGVTKLIDFTIAEQKKSGIGKLFHRSGGTVQGTRSYMSPEQIRGKICDERSDVYSFGCVLYEAATGKPPFTGQTPNDLLSKHLNASIPSAVAQNNNVTKEFAELVKKMMAKKPDQRPESMWEFLKIFRSLQIFKKRPKPPEISVFDDMPGIRGSEDLLIKGKPKNEGDEE</sequence>
<keyword evidence="2" id="KW-0547">Nucleotide-binding</keyword>
<dbReference type="EMBL" id="SJPZ01000001">
    <property type="protein sequence ID" value="TWU65183.1"/>
    <property type="molecule type" value="Genomic_DNA"/>
</dbReference>
<evidence type="ECO:0000256" key="5">
    <source>
        <dbReference type="ARBA" id="ARBA00038035"/>
    </source>
</evidence>
<reference evidence="9 10" key="1">
    <citation type="submission" date="2019-02" db="EMBL/GenBank/DDBJ databases">
        <title>Deep-cultivation of Planctomycetes and their phenomic and genomic characterization uncovers novel biology.</title>
        <authorList>
            <person name="Wiegand S."/>
            <person name="Jogler M."/>
            <person name="Boedeker C."/>
            <person name="Pinto D."/>
            <person name="Vollmers J."/>
            <person name="Rivas-Marin E."/>
            <person name="Kohn T."/>
            <person name="Peeters S.H."/>
            <person name="Heuer A."/>
            <person name="Rast P."/>
            <person name="Oberbeckmann S."/>
            <person name="Bunk B."/>
            <person name="Jeske O."/>
            <person name="Meyerdierks A."/>
            <person name="Storesund J.E."/>
            <person name="Kallscheuer N."/>
            <person name="Luecker S."/>
            <person name="Lage O.M."/>
            <person name="Pohl T."/>
            <person name="Merkel B.J."/>
            <person name="Hornburger P."/>
            <person name="Mueller R.-W."/>
            <person name="Bruemmer F."/>
            <person name="Labrenz M."/>
            <person name="Spormann A.M."/>
            <person name="Op Den Camp H."/>
            <person name="Overmann J."/>
            <person name="Amann R."/>
            <person name="Jetten M.S.M."/>
            <person name="Mascher T."/>
            <person name="Medema M.H."/>
            <person name="Devos D.P."/>
            <person name="Kaster A.-K."/>
            <person name="Ovreas L."/>
            <person name="Rohde M."/>
            <person name="Galperin M.Y."/>
            <person name="Jogler C."/>
        </authorList>
    </citation>
    <scope>NUCLEOTIDE SEQUENCE [LARGE SCALE GENOMIC DNA]</scope>
    <source>
        <strain evidence="9 10">V7</strain>
    </source>
</reference>
<feature type="domain" description="Protein kinase" evidence="8">
    <location>
        <begin position="11"/>
        <end position="272"/>
    </location>
</feature>